<evidence type="ECO:0000313" key="1">
    <source>
        <dbReference type="EMBL" id="KAF2678270.1"/>
    </source>
</evidence>
<dbReference type="EMBL" id="MU005613">
    <property type="protein sequence ID" value="KAF2678270.1"/>
    <property type="molecule type" value="Genomic_DNA"/>
</dbReference>
<organism evidence="1 2">
    <name type="scientific">Lentithecium fluviatile CBS 122367</name>
    <dbReference type="NCBI Taxonomy" id="1168545"/>
    <lineage>
        <taxon>Eukaryota</taxon>
        <taxon>Fungi</taxon>
        <taxon>Dikarya</taxon>
        <taxon>Ascomycota</taxon>
        <taxon>Pezizomycotina</taxon>
        <taxon>Dothideomycetes</taxon>
        <taxon>Pleosporomycetidae</taxon>
        <taxon>Pleosporales</taxon>
        <taxon>Massarineae</taxon>
        <taxon>Lentitheciaceae</taxon>
        <taxon>Lentithecium</taxon>
    </lineage>
</organism>
<protein>
    <submittedName>
        <fullName evidence="1">Uncharacterized protein</fullName>
    </submittedName>
</protein>
<evidence type="ECO:0000313" key="2">
    <source>
        <dbReference type="Proteomes" id="UP000799291"/>
    </source>
</evidence>
<gene>
    <name evidence="1" type="ORF">K458DRAFT_139753</name>
</gene>
<name>A0A6G1IJV9_9PLEO</name>
<dbReference type="AlphaFoldDB" id="A0A6G1IJV9"/>
<dbReference type="Proteomes" id="UP000799291">
    <property type="component" value="Unassembled WGS sequence"/>
</dbReference>
<proteinExistence type="predicted"/>
<sequence>MYSRVGREVGILSKFFRKCTTQHLLSMDKSTFGESSCLGLKARRGLDCPLPGAQSPEPERGLDRWDILQEWILAVKRRSRASEEA</sequence>
<accession>A0A6G1IJV9</accession>
<reference evidence="1" key="1">
    <citation type="journal article" date="2020" name="Stud. Mycol.">
        <title>101 Dothideomycetes genomes: a test case for predicting lifestyles and emergence of pathogens.</title>
        <authorList>
            <person name="Haridas S."/>
            <person name="Albert R."/>
            <person name="Binder M."/>
            <person name="Bloem J."/>
            <person name="Labutti K."/>
            <person name="Salamov A."/>
            <person name="Andreopoulos B."/>
            <person name="Baker S."/>
            <person name="Barry K."/>
            <person name="Bills G."/>
            <person name="Bluhm B."/>
            <person name="Cannon C."/>
            <person name="Castanera R."/>
            <person name="Culley D."/>
            <person name="Daum C."/>
            <person name="Ezra D."/>
            <person name="Gonzalez J."/>
            <person name="Henrissat B."/>
            <person name="Kuo A."/>
            <person name="Liang C."/>
            <person name="Lipzen A."/>
            <person name="Lutzoni F."/>
            <person name="Magnuson J."/>
            <person name="Mondo S."/>
            <person name="Nolan M."/>
            <person name="Ohm R."/>
            <person name="Pangilinan J."/>
            <person name="Park H.-J."/>
            <person name="Ramirez L."/>
            <person name="Alfaro M."/>
            <person name="Sun H."/>
            <person name="Tritt A."/>
            <person name="Yoshinaga Y."/>
            <person name="Zwiers L.-H."/>
            <person name="Turgeon B."/>
            <person name="Goodwin S."/>
            <person name="Spatafora J."/>
            <person name="Crous P."/>
            <person name="Grigoriev I."/>
        </authorList>
    </citation>
    <scope>NUCLEOTIDE SEQUENCE</scope>
    <source>
        <strain evidence="1">CBS 122367</strain>
    </source>
</reference>
<keyword evidence="2" id="KW-1185">Reference proteome</keyword>